<protein>
    <submittedName>
        <fullName evidence="2">Uncharacterized protein</fullName>
    </submittedName>
</protein>
<gene>
    <name evidence="2" type="ORF">C5O19_02835</name>
</gene>
<sequence>MFSSQSVLKLFSSSGFLLVLLCFFFNFMTISCNDEPVAIISGWTLVKGGKPDPVIPKWTEGLSSADIEEFGQNGNAALTQSRRVPMQPAAAAVILCCALGLGVSWAPKRMAPLGSLLLSGLSLVALGILHYHLSDFDTILDTASADLNPLNKEDLQFIRLFAIHWDWAYWLAVTLLALIFGNNLYHLLRKR</sequence>
<evidence type="ECO:0000313" key="3">
    <source>
        <dbReference type="Proteomes" id="UP000239590"/>
    </source>
</evidence>
<comment type="caution">
    <text evidence="2">The sequence shown here is derived from an EMBL/GenBank/DDBJ whole genome shotgun (WGS) entry which is preliminary data.</text>
</comment>
<feature type="transmembrane region" description="Helical" evidence="1">
    <location>
        <begin position="113"/>
        <end position="133"/>
    </location>
</feature>
<reference evidence="3" key="1">
    <citation type="submission" date="2018-02" db="EMBL/GenBank/DDBJ databases">
        <title>Genome sequencing of Solimonas sp. HR-BB.</title>
        <authorList>
            <person name="Lee Y."/>
            <person name="Jeon C.O."/>
        </authorList>
    </citation>
    <scope>NUCLEOTIDE SEQUENCE [LARGE SCALE GENOMIC DNA]</scope>
    <source>
        <strain evidence="3">HR-U</strain>
    </source>
</reference>
<keyword evidence="3" id="KW-1185">Reference proteome</keyword>
<proteinExistence type="predicted"/>
<evidence type="ECO:0000313" key="2">
    <source>
        <dbReference type="EMBL" id="PQA58617.1"/>
    </source>
</evidence>
<dbReference type="EMBL" id="PTRA01000001">
    <property type="protein sequence ID" value="PQA58617.1"/>
    <property type="molecule type" value="Genomic_DNA"/>
</dbReference>
<feature type="transmembrane region" description="Helical" evidence="1">
    <location>
        <begin position="89"/>
        <end position="106"/>
    </location>
</feature>
<keyword evidence="1" id="KW-1133">Transmembrane helix</keyword>
<dbReference type="Proteomes" id="UP000239590">
    <property type="component" value="Unassembled WGS sequence"/>
</dbReference>
<feature type="transmembrane region" description="Helical" evidence="1">
    <location>
        <begin position="7"/>
        <end position="27"/>
    </location>
</feature>
<name>A0A2S7ILL5_9BACT</name>
<organism evidence="2 3">
    <name type="scientific">Siphonobacter curvatus</name>
    <dbReference type="NCBI Taxonomy" id="2094562"/>
    <lineage>
        <taxon>Bacteria</taxon>
        <taxon>Pseudomonadati</taxon>
        <taxon>Bacteroidota</taxon>
        <taxon>Cytophagia</taxon>
        <taxon>Cytophagales</taxon>
        <taxon>Cytophagaceae</taxon>
        <taxon>Siphonobacter</taxon>
    </lineage>
</organism>
<keyword evidence="1" id="KW-0472">Membrane</keyword>
<evidence type="ECO:0000256" key="1">
    <source>
        <dbReference type="SAM" id="Phobius"/>
    </source>
</evidence>
<dbReference type="AlphaFoldDB" id="A0A2S7ILL5"/>
<keyword evidence="1" id="KW-0812">Transmembrane</keyword>
<feature type="transmembrane region" description="Helical" evidence="1">
    <location>
        <begin position="167"/>
        <end position="188"/>
    </location>
</feature>
<accession>A0A2S7ILL5</accession>